<dbReference type="UniPathway" id="UPA00196"/>
<evidence type="ECO:0000256" key="8">
    <source>
        <dbReference type="ARBA" id="ARBA00022824"/>
    </source>
</evidence>
<organism evidence="13 14">
    <name type="scientific">Neohortaea acidophila</name>
    <dbReference type="NCBI Taxonomy" id="245834"/>
    <lineage>
        <taxon>Eukaryota</taxon>
        <taxon>Fungi</taxon>
        <taxon>Dikarya</taxon>
        <taxon>Ascomycota</taxon>
        <taxon>Pezizomycotina</taxon>
        <taxon>Dothideomycetes</taxon>
        <taxon>Dothideomycetidae</taxon>
        <taxon>Mycosphaerellales</taxon>
        <taxon>Teratosphaeriaceae</taxon>
        <taxon>Neohortaea</taxon>
    </lineage>
</organism>
<gene>
    <name evidence="13" type="ORF">BDY17DRAFT_303438</name>
</gene>
<evidence type="ECO:0000256" key="11">
    <source>
        <dbReference type="ARBA" id="ARBA00024708"/>
    </source>
</evidence>
<keyword evidence="5 12" id="KW-0328">Glycosyltransferase</keyword>
<dbReference type="Pfam" id="PF03901">
    <property type="entry name" value="Glyco_transf_22"/>
    <property type="match status" value="1"/>
</dbReference>
<evidence type="ECO:0000256" key="7">
    <source>
        <dbReference type="ARBA" id="ARBA00022692"/>
    </source>
</evidence>
<feature type="transmembrane region" description="Helical" evidence="12">
    <location>
        <begin position="362"/>
        <end position="378"/>
    </location>
</feature>
<evidence type="ECO:0000256" key="6">
    <source>
        <dbReference type="ARBA" id="ARBA00022679"/>
    </source>
</evidence>
<name>A0A6A6PK91_9PEZI</name>
<feature type="transmembrane region" description="Helical" evidence="12">
    <location>
        <begin position="227"/>
        <end position="253"/>
    </location>
</feature>
<dbReference type="Proteomes" id="UP000799767">
    <property type="component" value="Unassembled WGS sequence"/>
</dbReference>
<protein>
    <recommendedName>
        <fullName evidence="12">Mannosyltransferase</fullName>
        <ecNumber evidence="12">2.4.1.-</ecNumber>
    </recommendedName>
</protein>
<dbReference type="PANTHER" id="PTHR22760">
    <property type="entry name" value="GLYCOSYLTRANSFERASE"/>
    <property type="match status" value="1"/>
</dbReference>
<evidence type="ECO:0000256" key="1">
    <source>
        <dbReference type="ARBA" id="ARBA00004477"/>
    </source>
</evidence>
<reference evidence="13" key="1">
    <citation type="journal article" date="2020" name="Stud. Mycol.">
        <title>101 Dothideomycetes genomes: a test case for predicting lifestyles and emergence of pathogens.</title>
        <authorList>
            <person name="Haridas S."/>
            <person name="Albert R."/>
            <person name="Binder M."/>
            <person name="Bloem J."/>
            <person name="Labutti K."/>
            <person name="Salamov A."/>
            <person name="Andreopoulos B."/>
            <person name="Baker S."/>
            <person name="Barry K."/>
            <person name="Bills G."/>
            <person name="Bluhm B."/>
            <person name="Cannon C."/>
            <person name="Castanera R."/>
            <person name="Culley D."/>
            <person name="Daum C."/>
            <person name="Ezra D."/>
            <person name="Gonzalez J."/>
            <person name="Henrissat B."/>
            <person name="Kuo A."/>
            <person name="Liang C."/>
            <person name="Lipzen A."/>
            <person name="Lutzoni F."/>
            <person name="Magnuson J."/>
            <person name="Mondo S."/>
            <person name="Nolan M."/>
            <person name="Ohm R."/>
            <person name="Pangilinan J."/>
            <person name="Park H.-J."/>
            <person name="Ramirez L."/>
            <person name="Alfaro M."/>
            <person name="Sun H."/>
            <person name="Tritt A."/>
            <person name="Yoshinaga Y."/>
            <person name="Zwiers L.-H."/>
            <person name="Turgeon B."/>
            <person name="Goodwin S."/>
            <person name="Spatafora J."/>
            <person name="Crous P."/>
            <person name="Grigoriev I."/>
        </authorList>
    </citation>
    <scope>NUCLEOTIDE SEQUENCE</scope>
    <source>
        <strain evidence="13">CBS 113389</strain>
    </source>
</reference>
<evidence type="ECO:0000256" key="9">
    <source>
        <dbReference type="ARBA" id="ARBA00022989"/>
    </source>
</evidence>
<dbReference type="GO" id="GO:0000026">
    <property type="term" value="F:alpha-1,2-mannosyltransferase activity"/>
    <property type="evidence" value="ECO:0007669"/>
    <property type="project" value="TreeGrafter"/>
</dbReference>
<evidence type="ECO:0000313" key="13">
    <source>
        <dbReference type="EMBL" id="KAF2480216.1"/>
    </source>
</evidence>
<keyword evidence="8 12" id="KW-0256">Endoplasmic reticulum</keyword>
<feature type="transmembrane region" description="Helical" evidence="12">
    <location>
        <begin position="384"/>
        <end position="404"/>
    </location>
</feature>
<feature type="transmembrane region" description="Helical" evidence="12">
    <location>
        <begin position="416"/>
        <end position="433"/>
    </location>
</feature>
<dbReference type="OrthoDB" id="416834at2759"/>
<keyword evidence="14" id="KW-1185">Reference proteome</keyword>
<comment type="pathway">
    <text evidence="2">Glycolipid biosynthesis; glycosylphosphatidylinositol-anchor biosynthesis.</text>
</comment>
<keyword evidence="9 12" id="KW-1133">Transmembrane helix</keyword>
<keyword evidence="7 12" id="KW-0812">Transmembrane</keyword>
<evidence type="ECO:0000256" key="2">
    <source>
        <dbReference type="ARBA" id="ARBA00004687"/>
    </source>
</evidence>
<evidence type="ECO:0000313" key="14">
    <source>
        <dbReference type="Proteomes" id="UP000799767"/>
    </source>
</evidence>
<comment type="subcellular location">
    <subcellularLocation>
        <location evidence="1 12">Endoplasmic reticulum membrane</location>
        <topology evidence="1 12">Multi-pass membrane protein</topology>
    </subcellularLocation>
</comment>
<feature type="transmembrane region" description="Helical" evidence="12">
    <location>
        <begin position="265"/>
        <end position="283"/>
    </location>
</feature>
<dbReference type="InterPro" id="IPR005599">
    <property type="entry name" value="GPI_mannosylTrfase"/>
</dbReference>
<dbReference type="EC" id="2.4.1.-" evidence="12"/>
<keyword evidence="4" id="KW-0337">GPI-anchor biosynthesis</keyword>
<evidence type="ECO:0000256" key="12">
    <source>
        <dbReference type="RuleBase" id="RU363075"/>
    </source>
</evidence>
<feature type="transmembrane region" description="Helical" evidence="12">
    <location>
        <begin position="316"/>
        <end position="341"/>
    </location>
</feature>
<dbReference type="PANTHER" id="PTHR22760:SF4">
    <property type="entry name" value="GPI MANNOSYLTRANSFERASE 3"/>
    <property type="match status" value="1"/>
</dbReference>
<dbReference type="AlphaFoldDB" id="A0A6A6PK91"/>
<keyword evidence="10 12" id="KW-0472">Membrane</keyword>
<proteinExistence type="inferred from homology"/>
<dbReference type="EMBL" id="MU001640">
    <property type="protein sequence ID" value="KAF2480216.1"/>
    <property type="molecule type" value="Genomic_DNA"/>
</dbReference>
<comment type="function">
    <text evidence="11">Mannosyltransferase involved in glycosylphosphatidylinositol-anchor biosynthesis. Transfers the third mannose to Man2-GlcN-acyl-PI during GPI precursor assembly.</text>
</comment>
<comment type="similarity">
    <text evidence="3">Belongs to the glycosyltransferase 22 family. PIGB subfamily.</text>
</comment>
<dbReference type="GeneID" id="54475578"/>
<evidence type="ECO:0000256" key="3">
    <source>
        <dbReference type="ARBA" id="ARBA00006065"/>
    </source>
</evidence>
<evidence type="ECO:0000256" key="5">
    <source>
        <dbReference type="ARBA" id="ARBA00022676"/>
    </source>
</evidence>
<sequence length="599" mass="67583">MAPKKIKARPSAGANPNIPGISPTAQLPSISPLSLLIWLYILRLYNALNIETFFQPDEYFQALEPAWAAAFGENSGAWITWEWREHLRSSLHPLLFTGVYKVAGSYCNALDLPAEVRSKILLAAPKVLQAVFAACTDLFTYLLAGKMYGRQSPEATAALMLTILSPWQWFCSGRTFSNCLETTLTVAALVLWPWDWFVHGVDSKKRDDNAVEGSQRHDLPFRLYPSLALAALACILRPTNPIIWIALTGTLTWNRFVQPAVIPKLLVSAAITGSVVLTFSIAADRAFYGELVLPPLKFLQFNVGQGLAGFYGVNRLAYYFTEGIGLLLISALPFALLELYYGLRLRDDRQPGTPRVRSLRSILAYTVLIDILALSLISHKEVRFIYPLLPILHVLAARPAAAFFHPTAIQAQKYRGMLFTLGFALNLIVAQYSTGRHQRGVMDVMHYLRKEYEVRYQPPGPNHGNMTVGFLMPCHSTPWISHFIHPEINAWALTCEPPLGLSGEQRRDYLDEADVFYADPAKWMQTNMADVGRRGAAVGRSSKRAWPQYVAFFQQLEATMKSVLEGSEYKECWRGFNTHWHDDWRRKGDVVVWCRGRQW</sequence>
<evidence type="ECO:0000256" key="4">
    <source>
        <dbReference type="ARBA" id="ARBA00022502"/>
    </source>
</evidence>
<accession>A0A6A6PK91</accession>
<dbReference type="RefSeq" id="XP_033586786.1">
    <property type="nucleotide sequence ID" value="XM_033734576.1"/>
</dbReference>
<dbReference type="GO" id="GO:0006506">
    <property type="term" value="P:GPI anchor biosynthetic process"/>
    <property type="evidence" value="ECO:0007669"/>
    <property type="project" value="UniProtKB-UniPathway"/>
</dbReference>
<evidence type="ECO:0000256" key="10">
    <source>
        <dbReference type="ARBA" id="ARBA00023136"/>
    </source>
</evidence>
<dbReference type="GO" id="GO:0005789">
    <property type="term" value="C:endoplasmic reticulum membrane"/>
    <property type="evidence" value="ECO:0007669"/>
    <property type="project" value="UniProtKB-SubCell"/>
</dbReference>
<keyword evidence="6 13" id="KW-0808">Transferase</keyword>